<dbReference type="GO" id="GO:0032797">
    <property type="term" value="C:SMN complex"/>
    <property type="evidence" value="ECO:0007669"/>
    <property type="project" value="InterPro"/>
</dbReference>
<gene>
    <name evidence="2" type="ORF">V5799_029560</name>
</gene>
<organism evidence="2 3">
    <name type="scientific">Amblyomma americanum</name>
    <name type="common">Lone star tick</name>
    <dbReference type="NCBI Taxonomy" id="6943"/>
    <lineage>
        <taxon>Eukaryota</taxon>
        <taxon>Metazoa</taxon>
        <taxon>Ecdysozoa</taxon>
        <taxon>Arthropoda</taxon>
        <taxon>Chelicerata</taxon>
        <taxon>Arachnida</taxon>
        <taxon>Acari</taxon>
        <taxon>Parasitiformes</taxon>
        <taxon>Ixodida</taxon>
        <taxon>Ixodoidea</taxon>
        <taxon>Ixodidae</taxon>
        <taxon>Amblyomminae</taxon>
        <taxon>Amblyomma</taxon>
    </lineage>
</organism>
<dbReference type="PANTHER" id="PTHR16238:SF7">
    <property type="entry name" value="GEM-ASSOCIATED PROTEIN 8"/>
    <property type="match status" value="1"/>
</dbReference>
<accession>A0AAQ4EQX5</accession>
<evidence type="ECO:0000313" key="3">
    <source>
        <dbReference type="Proteomes" id="UP001321473"/>
    </source>
</evidence>
<protein>
    <submittedName>
        <fullName evidence="2">Uncharacterized protein</fullName>
    </submittedName>
</protein>
<dbReference type="PANTHER" id="PTHR16238">
    <property type="entry name" value="GEM-ASSOCIATED PROTEIN 8"/>
    <property type="match status" value="1"/>
</dbReference>
<dbReference type="Proteomes" id="UP001321473">
    <property type="component" value="Unassembled WGS sequence"/>
</dbReference>
<dbReference type="EMBL" id="JARKHS020012223">
    <property type="protein sequence ID" value="KAK8777095.1"/>
    <property type="molecule type" value="Genomic_DNA"/>
</dbReference>
<reference evidence="2 3" key="1">
    <citation type="journal article" date="2023" name="Arcadia Sci">
        <title>De novo assembly of a long-read Amblyomma americanum tick genome.</title>
        <authorList>
            <person name="Chou S."/>
            <person name="Poskanzer K.E."/>
            <person name="Rollins M."/>
            <person name="Thuy-Boun P.S."/>
        </authorList>
    </citation>
    <scope>NUCLEOTIDE SEQUENCE [LARGE SCALE GENOMIC DNA]</scope>
    <source>
        <strain evidence="2">F_SG_1</strain>
        <tissue evidence="2">Salivary glands</tissue>
    </source>
</reference>
<dbReference type="InterPro" id="IPR034754">
    <property type="entry name" value="GEMIN8"/>
</dbReference>
<sequence length="200" mass="23037">MPPTLPSQAEVISVWIEAFALLLWRVLYSFQYPSVDMRPIPKPSTDFASHLRGRWYENPLFKRYWRHYNSTLQWFQQHQQLMRDVTGRSVVASSEVPVTHTEQGDSSFEMPVTEDLIAFFEQSARHRKSLCSSGAEQEEQQHEPRRHQAASSAEALDHQQLYGAAAGATVSGMEVAMQLDFEHFVDTHQAKPWPNIPLRL</sequence>
<dbReference type="GO" id="GO:0000387">
    <property type="term" value="P:spliceosomal snRNP assembly"/>
    <property type="evidence" value="ECO:0007669"/>
    <property type="project" value="InterPro"/>
</dbReference>
<dbReference type="Pfam" id="PF15348">
    <property type="entry name" value="GEMIN8"/>
    <property type="match status" value="1"/>
</dbReference>
<name>A0AAQ4EQX5_AMBAM</name>
<feature type="region of interest" description="Disordered" evidence="1">
    <location>
        <begin position="129"/>
        <end position="155"/>
    </location>
</feature>
<evidence type="ECO:0000256" key="1">
    <source>
        <dbReference type="SAM" id="MobiDB-lite"/>
    </source>
</evidence>
<proteinExistence type="predicted"/>
<comment type="caution">
    <text evidence="2">The sequence shown here is derived from an EMBL/GenBank/DDBJ whole genome shotgun (WGS) entry which is preliminary data.</text>
</comment>
<dbReference type="AlphaFoldDB" id="A0AAQ4EQX5"/>
<keyword evidence="3" id="KW-1185">Reference proteome</keyword>
<evidence type="ECO:0000313" key="2">
    <source>
        <dbReference type="EMBL" id="KAK8777095.1"/>
    </source>
</evidence>